<gene>
    <name evidence="2" type="ORF">FLJC2902T_22490</name>
</gene>
<evidence type="ECO:0008006" key="4">
    <source>
        <dbReference type="Google" id="ProtNLM"/>
    </source>
</evidence>
<evidence type="ECO:0000313" key="2">
    <source>
        <dbReference type="EMBL" id="ESU27071.1"/>
    </source>
</evidence>
<organism evidence="2 3">
    <name type="scientific">Flavobacterium limnosediminis JC2902</name>
    <dbReference type="NCBI Taxonomy" id="1341181"/>
    <lineage>
        <taxon>Bacteria</taxon>
        <taxon>Pseudomonadati</taxon>
        <taxon>Bacteroidota</taxon>
        <taxon>Flavobacteriia</taxon>
        <taxon>Flavobacteriales</taxon>
        <taxon>Flavobacteriaceae</taxon>
        <taxon>Flavobacterium</taxon>
    </lineage>
</organism>
<dbReference type="EMBL" id="AVGG01000016">
    <property type="protein sequence ID" value="ESU27071.1"/>
    <property type="molecule type" value="Genomic_DNA"/>
</dbReference>
<accession>V6SKE1</accession>
<feature type="signal peptide" evidence="1">
    <location>
        <begin position="1"/>
        <end position="20"/>
    </location>
</feature>
<reference evidence="2 3" key="1">
    <citation type="submission" date="2013-08" db="EMBL/GenBank/DDBJ databases">
        <title>Flavobacterium limnosediminis JC2902 genome sequencing.</title>
        <authorList>
            <person name="Lee K."/>
            <person name="Yi H."/>
            <person name="Park S."/>
            <person name="Chun J."/>
        </authorList>
    </citation>
    <scope>NUCLEOTIDE SEQUENCE [LARGE SCALE GENOMIC DNA]</scope>
    <source>
        <strain evidence="2 3">JC2902</strain>
    </source>
</reference>
<dbReference type="Proteomes" id="UP000018004">
    <property type="component" value="Unassembled WGS sequence"/>
</dbReference>
<dbReference type="OrthoDB" id="1186563at2"/>
<evidence type="ECO:0000256" key="1">
    <source>
        <dbReference type="SAM" id="SignalP"/>
    </source>
</evidence>
<comment type="caution">
    <text evidence="2">The sequence shown here is derived from an EMBL/GenBank/DDBJ whole genome shotgun (WGS) entry which is preliminary data.</text>
</comment>
<keyword evidence="3" id="KW-1185">Reference proteome</keyword>
<dbReference type="Pfam" id="PF11751">
    <property type="entry name" value="PorP_SprF"/>
    <property type="match status" value="1"/>
</dbReference>
<dbReference type="RefSeq" id="WP_023579825.1">
    <property type="nucleotide sequence ID" value="NZ_AVGG01000016.1"/>
</dbReference>
<dbReference type="eggNOG" id="COG4772">
    <property type="taxonomic scope" value="Bacteria"/>
</dbReference>
<evidence type="ECO:0000313" key="3">
    <source>
        <dbReference type="Proteomes" id="UP000018004"/>
    </source>
</evidence>
<dbReference type="NCBIfam" id="TIGR03519">
    <property type="entry name" value="T9SS_PorP_fam"/>
    <property type="match status" value="1"/>
</dbReference>
<sequence>MKFKYIITITVALFSNFINAQDPIFTQAFLMPETMNPGYTGFLETTSAGIIHRTQWPDLNFRVDTNYGYFSTWLEDANSGVGVNFLSHREDFTGYNYMQANANYAYRVALSDYWYFRPGIEVGYGSKSYGFQNLILRDQINIANETINPESIDPMKLNNRLHFFDMSAGLLFYNDNIWFGTSLKHLTKPNISMAQEGNIPLDMFFTVNAGYEFELAEYVDVTFFPYETRMTLTANFMKQGEYNRLDLGTSLLFNKFFVGATTAINPMEKAYDSHTVTSVNLFGGLQYENFKIGYSYDISTSKLKNTGGVYELSLVYQFDVEARKCFGCPNYLVK</sequence>
<feature type="chain" id="PRO_5004750962" description="Bacteroidetes-specific membrane protein" evidence="1">
    <location>
        <begin position="21"/>
        <end position="334"/>
    </location>
</feature>
<dbReference type="STRING" id="1341181.FLJC2902T_22490"/>
<name>V6SKE1_9FLAO</name>
<dbReference type="AlphaFoldDB" id="V6SKE1"/>
<dbReference type="InterPro" id="IPR019861">
    <property type="entry name" value="PorP/SprF_Bacteroidetes"/>
</dbReference>
<protein>
    <recommendedName>
        <fullName evidence="4">Bacteroidetes-specific membrane protein</fullName>
    </recommendedName>
</protein>
<proteinExistence type="predicted"/>
<dbReference type="PATRIC" id="fig|1341181.4.peg.2214"/>
<keyword evidence="1" id="KW-0732">Signal</keyword>